<evidence type="ECO:0000313" key="2">
    <source>
        <dbReference type="Proteomes" id="UP000632273"/>
    </source>
</evidence>
<organism evidence="1 2">
    <name type="scientific">Hymenobacter cavernae</name>
    <dbReference type="NCBI Taxonomy" id="2044852"/>
    <lineage>
        <taxon>Bacteria</taxon>
        <taxon>Pseudomonadati</taxon>
        <taxon>Bacteroidota</taxon>
        <taxon>Cytophagia</taxon>
        <taxon>Cytophagales</taxon>
        <taxon>Hymenobacteraceae</taxon>
        <taxon>Hymenobacter</taxon>
    </lineage>
</organism>
<accession>A0ABQ1TKN7</accession>
<reference evidence="2" key="1">
    <citation type="journal article" date="2019" name="Int. J. Syst. Evol. Microbiol.">
        <title>The Global Catalogue of Microorganisms (GCM) 10K type strain sequencing project: providing services to taxonomists for standard genome sequencing and annotation.</title>
        <authorList>
            <consortium name="The Broad Institute Genomics Platform"/>
            <consortium name="The Broad Institute Genome Sequencing Center for Infectious Disease"/>
            <person name="Wu L."/>
            <person name="Ma J."/>
        </authorList>
    </citation>
    <scope>NUCLEOTIDE SEQUENCE [LARGE SCALE GENOMIC DNA]</scope>
    <source>
        <strain evidence="2">CGMCC 1.15197</strain>
    </source>
</reference>
<name>A0ABQ1TKN7_9BACT</name>
<evidence type="ECO:0000313" key="1">
    <source>
        <dbReference type="EMBL" id="GGE97867.1"/>
    </source>
</evidence>
<dbReference type="Proteomes" id="UP000632273">
    <property type="component" value="Unassembled WGS sequence"/>
</dbReference>
<evidence type="ECO:0008006" key="3">
    <source>
        <dbReference type="Google" id="ProtNLM"/>
    </source>
</evidence>
<comment type="caution">
    <text evidence="1">The sequence shown here is derived from an EMBL/GenBank/DDBJ whole genome shotgun (WGS) entry which is preliminary data.</text>
</comment>
<protein>
    <recommendedName>
        <fullName evidence="3">DUF5683 domain-containing protein</fullName>
    </recommendedName>
</protein>
<dbReference type="EMBL" id="BMHT01000001">
    <property type="protein sequence ID" value="GGE97867.1"/>
    <property type="molecule type" value="Genomic_DNA"/>
</dbReference>
<gene>
    <name evidence="1" type="ORF">GCM10011383_05810</name>
</gene>
<proteinExistence type="predicted"/>
<sequence>MFFGAAHAQNAQPSKSIITLSPEDKDRDLGGEQSNFYFAVGKSTDYQNAGFFGQRLRPYLAGNSAALGYLNSYRRQKALFLGERLVFAGSVGFYAQQVLAGDAKVYFNDKQKVIVGVAAASLLANIFISRNTNQHFKRAVEEYNSGLPTSYHNLLRRLSPTAVGFTAPTGRPQLAIRWSLH</sequence>
<keyword evidence="2" id="KW-1185">Reference proteome</keyword>